<dbReference type="EMBL" id="VOBQ01000026">
    <property type="protein sequence ID" value="TWO66127.1"/>
    <property type="molecule type" value="Genomic_DNA"/>
</dbReference>
<reference evidence="1 2" key="1">
    <citation type="submission" date="2019-07" db="EMBL/GenBank/DDBJ databases">
        <title>Caenimonas sedimenti sp. nov., isolated from activated sludge.</title>
        <authorList>
            <person name="Xu J."/>
        </authorList>
    </citation>
    <scope>NUCLEOTIDE SEQUENCE [LARGE SCALE GENOMIC DNA]</scope>
    <source>
        <strain evidence="1 2">HX-9-20</strain>
    </source>
</reference>
<sequence length="126" mass="12433">MPLLRIVDSVTELGPHDAGCIAVTGSHGGVSSARFAQAARPLLCVFNDAGVGREAAGVAGLALLQAQGIAACAVLHSSARIGDAHSTLNDGIIGHANALAASLGVQAGQRCAAAVATVQNPSQETE</sequence>
<dbReference type="RefSeq" id="WP_145896733.1">
    <property type="nucleotide sequence ID" value="NZ_VOBQ01000026.1"/>
</dbReference>
<accession>A0A562ZFT5</accession>
<evidence type="ECO:0000313" key="2">
    <source>
        <dbReference type="Proteomes" id="UP000318199"/>
    </source>
</evidence>
<comment type="caution">
    <text evidence="1">The sequence shown here is derived from an EMBL/GenBank/DDBJ whole genome shotgun (WGS) entry which is preliminary data.</text>
</comment>
<keyword evidence="2" id="KW-1185">Reference proteome</keyword>
<proteinExistence type="predicted"/>
<dbReference type="AlphaFoldDB" id="A0A562ZFT5"/>
<dbReference type="Proteomes" id="UP000318199">
    <property type="component" value="Unassembled WGS sequence"/>
</dbReference>
<organism evidence="1 2">
    <name type="scientific">Caenimonas sedimenti</name>
    <dbReference type="NCBI Taxonomy" id="2596921"/>
    <lineage>
        <taxon>Bacteria</taxon>
        <taxon>Pseudomonadati</taxon>
        <taxon>Pseudomonadota</taxon>
        <taxon>Betaproteobacteria</taxon>
        <taxon>Burkholderiales</taxon>
        <taxon>Comamonadaceae</taxon>
        <taxon>Caenimonas</taxon>
    </lineage>
</organism>
<protein>
    <submittedName>
        <fullName evidence="1">Uncharacterized protein</fullName>
    </submittedName>
</protein>
<gene>
    <name evidence="1" type="ORF">FN976_26635</name>
</gene>
<evidence type="ECO:0000313" key="1">
    <source>
        <dbReference type="EMBL" id="TWO66127.1"/>
    </source>
</evidence>
<name>A0A562ZFT5_9BURK</name>
<dbReference type="OrthoDB" id="8895622at2"/>